<evidence type="ECO:0000313" key="1">
    <source>
        <dbReference type="EMBL" id="EEC17185.1"/>
    </source>
</evidence>
<reference evidence="2" key="2">
    <citation type="submission" date="2020-05" db="UniProtKB">
        <authorList>
            <consortium name="EnsemblMetazoa"/>
        </authorList>
    </citation>
    <scope>IDENTIFICATION</scope>
    <source>
        <strain evidence="2">wikel</strain>
    </source>
</reference>
<dbReference type="PaxDb" id="6945-B7QEB3"/>
<dbReference type="VEuPathDB" id="VectorBase:ISCW012108"/>
<proteinExistence type="predicted"/>
<name>B7QEB3_IXOSC</name>
<keyword evidence="3" id="KW-1185">Reference proteome</keyword>
<accession>B7QEB3</accession>
<dbReference type="EMBL" id="ABJB010254158">
    <property type="status" value="NOT_ANNOTATED_CDS"/>
    <property type="molecule type" value="Genomic_DNA"/>
</dbReference>
<dbReference type="Proteomes" id="UP000001555">
    <property type="component" value="Unassembled WGS sequence"/>
</dbReference>
<dbReference type="VEuPathDB" id="VectorBase:ISCI012108"/>
<protein>
    <recommendedName>
        <fullName evidence="4">Reverse transcriptase domain-containing protein</fullName>
    </recommendedName>
</protein>
<dbReference type="AlphaFoldDB" id="B7QEB3"/>
<dbReference type="HOGENOM" id="CLU_1112366_0_0_1"/>
<evidence type="ECO:0000313" key="3">
    <source>
        <dbReference type="Proteomes" id="UP000001555"/>
    </source>
</evidence>
<organism>
    <name type="scientific">Ixodes scapularis</name>
    <name type="common">Black-legged tick</name>
    <name type="synonym">Deer tick</name>
    <dbReference type="NCBI Taxonomy" id="6945"/>
    <lineage>
        <taxon>Eukaryota</taxon>
        <taxon>Metazoa</taxon>
        <taxon>Ecdysozoa</taxon>
        <taxon>Arthropoda</taxon>
        <taxon>Chelicerata</taxon>
        <taxon>Arachnida</taxon>
        <taxon>Acari</taxon>
        <taxon>Parasitiformes</taxon>
        <taxon>Ixodida</taxon>
        <taxon>Ixodoidea</taxon>
        <taxon>Ixodidae</taxon>
        <taxon>Ixodinae</taxon>
        <taxon>Ixodes</taxon>
    </lineage>
</organism>
<reference evidence="1 3" key="1">
    <citation type="submission" date="2008-03" db="EMBL/GenBank/DDBJ databases">
        <title>Annotation of Ixodes scapularis.</title>
        <authorList>
            <consortium name="Ixodes scapularis Genome Project Consortium"/>
            <person name="Caler E."/>
            <person name="Hannick L.I."/>
            <person name="Bidwell S."/>
            <person name="Joardar V."/>
            <person name="Thiagarajan M."/>
            <person name="Amedeo P."/>
            <person name="Galinsky K.J."/>
            <person name="Schobel S."/>
            <person name="Inman J."/>
            <person name="Hostetler J."/>
            <person name="Miller J."/>
            <person name="Hammond M."/>
            <person name="Megy K."/>
            <person name="Lawson D."/>
            <person name="Kodira C."/>
            <person name="Sutton G."/>
            <person name="Meyer J."/>
            <person name="Hill C.A."/>
            <person name="Birren B."/>
            <person name="Nene V."/>
            <person name="Collins F."/>
            <person name="Alarcon-Chaidez F."/>
            <person name="Wikel S."/>
            <person name="Strausberg R."/>
        </authorList>
    </citation>
    <scope>NUCLEOTIDE SEQUENCE [LARGE SCALE GENOMIC DNA]</scope>
    <source>
        <strain evidence="3">Wikel</strain>
        <strain evidence="1">Wikel colony</strain>
    </source>
</reference>
<evidence type="ECO:0000313" key="2">
    <source>
        <dbReference type="EnsemblMetazoa" id="ISCW012108-PA"/>
    </source>
</evidence>
<dbReference type="EMBL" id="DS919878">
    <property type="protein sequence ID" value="EEC17185.1"/>
    <property type="molecule type" value="Genomic_DNA"/>
</dbReference>
<dbReference type="EnsemblMetazoa" id="ISCW012108-RA">
    <property type="protein sequence ID" value="ISCW012108-PA"/>
    <property type="gene ID" value="ISCW012108"/>
</dbReference>
<sequence>MTTVPITAFKAYTYPPIPSSKATDSKAGTINCDEFSKDLAEMPDAPDEEALREALKAATTVSDVHEDALTPDLHLLNLWAKIGGHECSPIPNKVEVPQIYVPSTLLFNIIRVGLCQRLQEAPHLKFMVYADDISLWTKKGGLDRQQNIPQAGLDVVQRHLEHIGLRTSEENAKYVVVVPKKEHQVAAAAIIAPVWGYDGGVEPVKEGQLKHIQFALHTVLDNGEVWPTQMVFFTDPIPAQRERRTRISPR</sequence>
<gene>
    <name evidence="1" type="ORF">IscW_ISCW012108</name>
</gene>
<dbReference type="InParanoid" id="B7QEB3"/>
<evidence type="ECO:0008006" key="4">
    <source>
        <dbReference type="Google" id="ProtNLM"/>
    </source>
</evidence>